<evidence type="ECO:0000313" key="3">
    <source>
        <dbReference type="Proteomes" id="UP000275883"/>
    </source>
</evidence>
<dbReference type="EMBL" id="CP034044">
    <property type="protein sequence ID" value="AZG68940.1"/>
    <property type="molecule type" value="Genomic_DNA"/>
</dbReference>
<dbReference type="OrthoDB" id="9798761at2"/>
<dbReference type="InterPro" id="IPR004919">
    <property type="entry name" value="GmrSD_N"/>
</dbReference>
<dbReference type="Proteomes" id="UP000275883">
    <property type="component" value="Chromosome"/>
</dbReference>
<dbReference type="AlphaFoldDB" id="A0A3G8LJA0"/>
<dbReference type="KEGG" id="mstr:EGN60_03255"/>
<sequence length="592" mass="70833">MQERKMLELKNIFVSEIFKEHLRVLYYKRNYCWSKETLNTFLNDIYDAFVSQKDSYWLGNITLLKLINKKNLEASNVGFEIIDGFQRIITVCFILRILENRLSSEKLKNFPILKTIFQQKRKILEFEEEVLKYFAVETFVNLTKEEFDKESFLNEFEIKNLNPLDSKLLEPFKQIFDFIDQKFPKSSKELSNFSDYFLNKVFFSSNIFEEKINKIQIYDNLNYKNENLSEVELIKGYLFLASKDSDLYGEALSWNNITSKVNNQVLKFIEYFLKTSIDFKNINENITKQNLEKIYLNKWALSKDEKNNWNLETKIKLFLKELEKRSNDFAFFINENEVYKKANKSEFNYYFSLSKTFSFPALDIFIYFLISEWLNKKLKIEDATTIISEIMRFVLVYNFILNNNEKESSEFLNFLISNAIKKQKIDKQWIIEAIKKEWSIKNIKAEQIKEKIESYIAYENKHLTCILLTLCEEHLKDTKNTMISFDLAFERLKAKKVNLDHILPQNPDKDDKNFKYYKYEDNKLVLKDGNDFPKSFKTNENYNVFKKQILDKIGNLSVEYVDINTQKGNKNIDKNFTNYSSIKKEQKPLVIF</sequence>
<organism evidence="2 3">
    <name type="scientific">Mycoplasma struthionis</name>
    <dbReference type="NCBI Taxonomy" id="538220"/>
    <lineage>
        <taxon>Bacteria</taxon>
        <taxon>Bacillati</taxon>
        <taxon>Mycoplasmatota</taxon>
        <taxon>Mollicutes</taxon>
        <taxon>Mycoplasmataceae</taxon>
        <taxon>Mycoplasma</taxon>
    </lineage>
</organism>
<dbReference type="RefSeq" id="WP_124724633.1">
    <property type="nucleotide sequence ID" value="NZ_CP034044.1"/>
</dbReference>
<evidence type="ECO:0000259" key="1">
    <source>
        <dbReference type="Pfam" id="PF03235"/>
    </source>
</evidence>
<proteinExistence type="predicted"/>
<feature type="domain" description="GmrSD restriction endonucleases N-terminal" evidence="1">
    <location>
        <begin position="23"/>
        <end position="239"/>
    </location>
</feature>
<evidence type="ECO:0000313" key="2">
    <source>
        <dbReference type="EMBL" id="AZG68940.1"/>
    </source>
</evidence>
<protein>
    <submittedName>
        <fullName evidence="2">DUF262 domain-containing protein</fullName>
    </submittedName>
</protein>
<accession>A0A3G8LJA0</accession>
<keyword evidence="3" id="KW-1185">Reference proteome</keyword>
<dbReference type="PANTHER" id="PTHR35149">
    <property type="entry name" value="SLL5132 PROTEIN"/>
    <property type="match status" value="1"/>
</dbReference>
<name>A0A3G8LJA0_9MOLU</name>
<dbReference type="PANTHER" id="PTHR35149:SF1">
    <property type="entry name" value="DUF5655 DOMAIN-CONTAINING PROTEIN"/>
    <property type="match status" value="1"/>
</dbReference>
<gene>
    <name evidence="2" type="ORF">EGN60_03255</name>
</gene>
<reference evidence="2 3" key="1">
    <citation type="submission" date="2018-11" db="EMBL/GenBank/DDBJ databases">
        <title>Genome sequence of Mycoplasma struthionis sp. nov.</title>
        <authorList>
            <person name="Spergser J."/>
        </authorList>
    </citation>
    <scope>NUCLEOTIDE SEQUENCE [LARGE SCALE GENOMIC DNA]</scope>
    <source>
        <strain evidence="2 3">237IA</strain>
    </source>
</reference>
<dbReference type="Pfam" id="PF03235">
    <property type="entry name" value="GmrSD_N"/>
    <property type="match status" value="1"/>
</dbReference>